<name>A0A4R5YK73_9MICO</name>
<dbReference type="InterPro" id="IPR050109">
    <property type="entry name" value="HTH-type_TetR-like_transc_reg"/>
</dbReference>
<dbReference type="InterPro" id="IPR009057">
    <property type="entry name" value="Homeodomain-like_sf"/>
</dbReference>
<evidence type="ECO:0000256" key="4">
    <source>
        <dbReference type="PROSITE-ProRule" id="PRU00335"/>
    </source>
</evidence>
<sequence>MARWAPDTRERLRAAALALFEERGYAATTVPDIVDRAGVTRRTFFRHFSDKREVFFDDDEIPQIATRMISEAPRDALPMQVVMGGLRMLARERFEPRRAEMRFARQVIASEPALRERDLRKQADLRDAIREGFRRRGEDEATAAAIAGVTVEALQAALNAWASEPAGPPLTAHLDEVLRRMRMLLQSVESTRG</sequence>
<dbReference type="InterPro" id="IPR001647">
    <property type="entry name" value="HTH_TetR"/>
</dbReference>
<evidence type="ECO:0000256" key="2">
    <source>
        <dbReference type="ARBA" id="ARBA00023125"/>
    </source>
</evidence>
<dbReference type="PANTHER" id="PTHR30055">
    <property type="entry name" value="HTH-TYPE TRANSCRIPTIONAL REGULATOR RUTR"/>
    <property type="match status" value="1"/>
</dbReference>
<dbReference type="PROSITE" id="PS01081">
    <property type="entry name" value="HTH_TETR_1"/>
    <property type="match status" value="1"/>
</dbReference>
<dbReference type="PANTHER" id="PTHR30055:SF238">
    <property type="entry name" value="MYCOFACTOCIN BIOSYNTHESIS TRANSCRIPTIONAL REGULATOR MFTR-RELATED"/>
    <property type="match status" value="1"/>
</dbReference>
<reference evidence="6 7" key="1">
    <citation type="submission" date="2019-03" db="EMBL/GenBank/DDBJ databases">
        <title>Genome Sequencing and Assembly of Various Microbes Isolated from Partially Reclaimed Soil and Acid Mine Drainage (AMD) Site.</title>
        <authorList>
            <person name="Steinbock B."/>
            <person name="Bechtold R."/>
            <person name="Sevigny J.L."/>
            <person name="Thomas D."/>
            <person name="Cuthill L.R."/>
            <person name="Aveiro Johannsen E.J."/>
            <person name="Thomas K."/>
            <person name="Ghosh A."/>
        </authorList>
    </citation>
    <scope>NUCLEOTIDE SEQUENCE [LARGE SCALE GENOMIC DNA]</scope>
    <source>
        <strain evidence="6 7">F-B2</strain>
    </source>
</reference>
<dbReference type="GO" id="GO:0003700">
    <property type="term" value="F:DNA-binding transcription factor activity"/>
    <property type="evidence" value="ECO:0007669"/>
    <property type="project" value="TreeGrafter"/>
</dbReference>
<dbReference type="Pfam" id="PF17754">
    <property type="entry name" value="TetR_C_14"/>
    <property type="match status" value="1"/>
</dbReference>
<dbReference type="GO" id="GO:0000976">
    <property type="term" value="F:transcription cis-regulatory region binding"/>
    <property type="evidence" value="ECO:0007669"/>
    <property type="project" value="TreeGrafter"/>
</dbReference>
<dbReference type="Pfam" id="PF00440">
    <property type="entry name" value="TetR_N"/>
    <property type="match status" value="1"/>
</dbReference>
<gene>
    <name evidence="6" type="ORF">E2R54_02630</name>
</gene>
<evidence type="ECO:0000313" key="6">
    <source>
        <dbReference type="EMBL" id="TDL45379.1"/>
    </source>
</evidence>
<evidence type="ECO:0000313" key="7">
    <source>
        <dbReference type="Proteomes" id="UP000295633"/>
    </source>
</evidence>
<keyword evidence="1" id="KW-0805">Transcription regulation</keyword>
<keyword evidence="3" id="KW-0804">Transcription</keyword>
<dbReference type="Proteomes" id="UP000295633">
    <property type="component" value="Unassembled WGS sequence"/>
</dbReference>
<keyword evidence="2 4" id="KW-0238">DNA-binding</keyword>
<evidence type="ECO:0000256" key="3">
    <source>
        <dbReference type="ARBA" id="ARBA00023163"/>
    </source>
</evidence>
<accession>A0A4R5YK73</accession>
<dbReference type="PRINTS" id="PR00455">
    <property type="entry name" value="HTHTETR"/>
</dbReference>
<dbReference type="AlphaFoldDB" id="A0A4R5YK73"/>
<protein>
    <submittedName>
        <fullName evidence="6">TetR/AcrR family transcriptional regulator</fullName>
    </submittedName>
</protein>
<dbReference type="EMBL" id="SMZX01000001">
    <property type="protein sequence ID" value="TDL45379.1"/>
    <property type="molecule type" value="Genomic_DNA"/>
</dbReference>
<dbReference type="PROSITE" id="PS50977">
    <property type="entry name" value="HTH_TETR_2"/>
    <property type="match status" value="1"/>
</dbReference>
<evidence type="ECO:0000259" key="5">
    <source>
        <dbReference type="PROSITE" id="PS50977"/>
    </source>
</evidence>
<organism evidence="6 7">
    <name type="scientific">Microbacterium oleivorans</name>
    <dbReference type="NCBI Taxonomy" id="273677"/>
    <lineage>
        <taxon>Bacteria</taxon>
        <taxon>Bacillati</taxon>
        <taxon>Actinomycetota</taxon>
        <taxon>Actinomycetes</taxon>
        <taxon>Micrococcales</taxon>
        <taxon>Microbacteriaceae</taxon>
        <taxon>Microbacterium</taxon>
    </lineage>
</organism>
<dbReference type="SUPFAM" id="SSF46689">
    <property type="entry name" value="Homeodomain-like"/>
    <property type="match status" value="1"/>
</dbReference>
<proteinExistence type="predicted"/>
<evidence type="ECO:0000256" key="1">
    <source>
        <dbReference type="ARBA" id="ARBA00023015"/>
    </source>
</evidence>
<dbReference type="RefSeq" id="WP_133398590.1">
    <property type="nucleotide sequence ID" value="NZ_SMZX01000001.1"/>
</dbReference>
<feature type="domain" description="HTH tetR-type" evidence="5">
    <location>
        <begin position="6"/>
        <end position="66"/>
    </location>
</feature>
<feature type="DNA-binding region" description="H-T-H motif" evidence="4">
    <location>
        <begin position="29"/>
        <end position="48"/>
    </location>
</feature>
<dbReference type="InterPro" id="IPR041347">
    <property type="entry name" value="MftR_C"/>
</dbReference>
<dbReference type="InterPro" id="IPR023772">
    <property type="entry name" value="DNA-bd_HTH_TetR-type_CS"/>
</dbReference>
<comment type="caution">
    <text evidence="6">The sequence shown here is derived from an EMBL/GenBank/DDBJ whole genome shotgun (WGS) entry which is preliminary data.</text>
</comment>
<dbReference type="Gene3D" id="1.10.357.10">
    <property type="entry name" value="Tetracycline Repressor, domain 2"/>
    <property type="match status" value="1"/>
</dbReference>
<dbReference type="STRING" id="273677.BW34_01142"/>